<dbReference type="EMBL" id="NKQK01000019">
    <property type="protein sequence ID" value="PSS03138.1"/>
    <property type="molecule type" value="Genomic_DNA"/>
</dbReference>
<evidence type="ECO:0000259" key="3">
    <source>
        <dbReference type="Pfam" id="PF14291"/>
    </source>
</evidence>
<feature type="transmembrane region" description="Helical" evidence="1">
    <location>
        <begin position="586"/>
        <end position="608"/>
    </location>
</feature>
<dbReference type="InterPro" id="IPR008906">
    <property type="entry name" value="HATC_C_dom"/>
</dbReference>
<dbReference type="Pfam" id="PF05699">
    <property type="entry name" value="Dimer_Tnp_hAT"/>
    <property type="match status" value="1"/>
</dbReference>
<reference evidence="4 5" key="1">
    <citation type="submission" date="2017-07" db="EMBL/GenBank/DDBJ databases">
        <title>An improved, manually edited Actinidia chinensis var. chinensis (kiwifruit) genome highlights the challenges associated with draft genomes and gene prediction in plants.</title>
        <authorList>
            <person name="Pilkington S."/>
            <person name="Crowhurst R."/>
            <person name="Hilario E."/>
            <person name="Nardozza S."/>
            <person name="Fraser L."/>
            <person name="Peng Y."/>
            <person name="Gunaseelan K."/>
            <person name="Simpson R."/>
            <person name="Tahir J."/>
            <person name="Deroles S."/>
            <person name="Templeton K."/>
            <person name="Luo Z."/>
            <person name="Davy M."/>
            <person name="Cheng C."/>
            <person name="Mcneilage M."/>
            <person name="Scaglione D."/>
            <person name="Liu Y."/>
            <person name="Zhang Q."/>
            <person name="Datson P."/>
            <person name="De Silva N."/>
            <person name="Gardiner S."/>
            <person name="Bassett H."/>
            <person name="Chagne D."/>
            <person name="Mccallum J."/>
            <person name="Dzierzon H."/>
            <person name="Deng C."/>
            <person name="Wang Y.-Y."/>
            <person name="Barron N."/>
            <person name="Manako K."/>
            <person name="Bowen J."/>
            <person name="Foster T."/>
            <person name="Erridge Z."/>
            <person name="Tiffin H."/>
            <person name="Waite C."/>
            <person name="Davies K."/>
            <person name="Grierson E."/>
            <person name="Laing W."/>
            <person name="Kirk R."/>
            <person name="Chen X."/>
            <person name="Wood M."/>
            <person name="Montefiori M."/>
            <person name="Brummell D."/>
            <person name="Schwinn K."/>
            <person name="Catanach A."/>
            <person name="Fullerton C."/>
            <person name="Li D."/>
            <person name="Meiyalaghan S."/>
            <person name="Nieuwenhuizen N."/>
            <person name="Read N."/>
            <person name="Prakash R."/>
            <person name="Hunter D."/>
            <person name="Zhang H."/>
            <person name="Mckenzie M."/>
            <person name="Knabel M."/>
            <person name="Harris A."/>
            <person name="Allan A."/>
            <person name="Chen A."/>
            <person name="Janssen B."/>
            <person name="Plunkett B."/>
            <person name="Dwamena C."/>
            <person name="Voogd C."/>
            <person name="Leif D."/>
            <person name="Lafferty D."/>
            <person name="Souleyre E."/>
            <person name="Varkonyi-Gasic E."/>
            <person name="Gambi F."/>
            <person name="Hanley J."/>
            <person name="Yao J.-L."/>
            <person name="Cheung J."/>
            <person name="David K."/>
            <person name="Warren B."/>
            <person name="Marsh K."/>
            <person name="Snowden K."/>
            <person name="Lin-Wang K."/>
            <person name="Brian L."/>
            <person name="Martinez-Sanchez M."/>
            <person name="Wang M."/>
            <person name="Ileperuma N."/>
            <person name="Macnee N."/>
            <person name="Campin R."/>
            <person name="Mcatee P."/>
            <person name="Drummond R."/>
            <person name="Espley R."/>
            <person name="Ireland H."/>
            <person name="Wu R."/>
            <person name="Atkinson R."/>
            <person name="Karunairetnam S."/>
            <person name="Bulley S."/>
            <person name="Chunkath S."/>
            <person name="Hanley Z."/>
            <person name="Storey R."/>
            <person name="Thrimawithana A."/>
            <person name="Thomson S."/>
            <person name="David C."/>
            <person name="Testolin R."/>
        </authorList>
    </citation>
    <scope>NUCLEOTIDE SEQUENCE [LARGE SCALE GENOMIC DNA]</scope>
    <source>
        <strain evidence="5">cv. Red5</strain>
        <tissue evidence="4">Young leaf</tissue>
    </source>
</reference>
<dbReference type="Proteomes" id="UP000241394">
    <property type="component" value="Chromosome LG19"/>
</dbReference>
<dbReference type="InterPro" id="IPR012337">
    <property type="entry name" value="RNaseH-like_sf"/>
</dbReference>
<dbReference type="InterPro" id="IPR025398">
    <property type="entry name" value="DUF4371"/>
</dbReference>
<accession>A0A2R6Q784</accession>
<dbReference type="GO" id="GO:0046983">
    <property type="term" value="F:protein dimerization activity"/>
    <property type="evidence" value="ECO:0007669"/>
    <property type="project" value="InterPro"/>
</dbReference>
<dbReference type="SUPFAM" id="SSF53098">
    <property type="entry name" value="Ribonuclease H-like"/>
    <property type="match status" value="1"/>
</dbReference>
<gene>
    <name evidence="4" type="ORF">CEY00_Acc21521</name>
</gene>
<dbReference type="PANTHER" id="PTHR11697">
    <property type="entry name" value="GENERAL TRANSCRIPTION FACTOR 2-RELATED ZINC FINGER PROTEIN"/>
    <property type="match status" value="1"/>
</dbReference>
<keyword evidence="1" id="KW-0812">Transmembrane</keyword>
<feature type="domain" description="HAT C-terminal dimerisation" evidence="2">
    <location>
        <begin position="581"/>
        <end position="638"/>
    </location>
</feature>
<keyword evidence="5" id="KW-1185">Reference proteome</keyword>
<comment type="caution">
    <text evidence="4">The sequence shown here is derived from an EMBL/GenBank/DDBJ whole genome shotgun (WGS) entry which is preliminary data.</text>
</comment>
<protein>
    <submittedName>
        <fullName evidence="4">Zinc finger MYM-type protein</fullName>
    </submittedName>
</protein>
<evidence type="ECO:0000313" key="5">
    <source>
        <dbReference type="Proteomes" id="UP000241394"/>
    </source>
</evidence>
<dbReference type="InterPro" id="IPR055298">
    <property type="entry name" value="AtLOH3-like"/>
</dbReference>
<dbReference type="Pfam" id="PF14291">
    <property type="entry name" value="DUF4371"/>
    <property type="match status" value="1"/>
</dbReference>
<dbReference type="STRING" id="1590841.A0A2R6Q784"/>
<dbReference type="InParanoid" id="A0A2R6Q784"/>
<evidence type="ECO:0000256" key="1">
    <source>
        <dbReference type="SAM" id="Phobius"/>
    </source>
</evidence>
<reference evidence="5" key="2">
    <citation type="journal article" date="2018" name="BMC Genomics">
        <title>A manually annotated Actinidia chinensis var. chinensis (kiwifruit) genome highlights the challenges associated with draft genomes and gene prediction in plants.</title>
        <authorList>
            <person name="Pilkington S.M."/>
            <person name="Crowhurst R."/>
            <person name="Hilario E."/>
            <person name="Nardozza S."/>
            <person name="Fraser L."/>
            <person name="Peng Y."/>
            <person name="Gunaseelan K."/>
            <person name="Simpson R."/>
            <person name="Tahir J."/>
            <person name="Deroles S.C."/>
            <person name="Templeton K."/>
            <person name="Luo Z."/>
            <person name="Davy M."/>
            <person name="Cheng C."/>
            <person name="McNeilage M."/>
            <person name="Scaglione D."/>
            <person name="Liu Y."/>
            <person name="Zhang Q."/>
            <person name="Datson P."/>
            <person name="De Silva N."/>
            <person name="Gardiner S.E."/>
            <person name="Bassett H."/>
            <person name="Chagne D."/>
            <person name="McCallum J."/>
            <person name="Dzierzon H."/>
            <person name="Deng C."/>
            <person name="Wang Y.Y."/>
            <person name="Barron L."/>
            <person name="Manako K."/>
            <person name="Bowen J."/>
            <person name="Foster T.M."/>
            <person name="Erridge Z.A."/>
            <person name="Tiffin H."/>
            <person name="Waite C.N."/>
            <person name="Davies K.M."/>
            <person name="Grierson E.P."/>
            <person name="Laing W.A."/>
            <person name="Kirk R."/>
            <person name="Chen X."/>
            <person name="Wood M."/>
            <person name="Montefiori M."/>
            <person name="Brummell D.A."/>
            <person name="Schwinn K.E."/>
            <person name="Catanach A."/>
            <person name="Fullerton C."/>
            <person name="Li D."/>
            <person name="Meiyalaghan S."/>
            <person name="Nieuwenhuizen N."/>
            <person name="Read N."/>
            <person name="Prakash R."/>
            <person name="Hunter D."/>
            <person name="Zhang H."/>
            <person name="McKenzie M."/>
            <person name="Knabel M."/>
            <person name="Harris A."/>
            <person name="Allan A.C."/>
            <person name="Gleave A."/>
            <person name="Chen A."/>
            <person name="Janssen B.J."/>
            <person name="Plunkett B."/>
            <person name="Ampomah-Dwamena C."/>
            <person name="Voogd C."/>
            <person name="Leif D."/>
            <person name="Lafferty D."/>
            <person name="Souleyre E.J.F."/>
            <person name="Varkonyi-Gasic E."/>
            <person name="Gambi F."/>
            <person name="Hanley J."/>
            <person name="Yao J.L."/>
            <person name="Cheung J."/>
            <person name="David K.M."/>
            <person name="Warren B."/>
            <person name="Marsh K."/>
            <person name="Snowden K.C."/>
            <person name="Lin-Wang K."/>
            <person name="Brian L."/>
            <person name="Martinez-Sanchez M."/>
            <person name="Wang M."/>
            <person name="Ileperuma N."/>
            <person name="Macnee N."/>
            <person name="Campin R."/>
            <person name="McAtee P."/>
            <person name="Drummond R.S.M."/>
            <person name="Espley R.V."/>
            <person name="Ireland H.S."/>
            <person name="Wu R."/>
            <person name="Atkinson R.G."/>
            <person name="Karunairetnam S."/>
            <person name="Bulley S."/>
            <person name="Chunkath S."/>
            <person name="Hanley Z."/>
            <person name="Storey R."/>
            <person name="Thrimawithana A.H."/>
            <person name="Thomson S."/>
            <person name="David C."/>
            <person name="Testolin R."/>
            <person name="Huang H."/>
            <person name="Hellens R.P."/>
            <person name="Schaffer R.J."/>
        </authorList>
    </citation>
    <scope>NUCLEOTIDE SEQUENCE [LARGE SCALE GENOMIC DNA]</scope>
    <source>
        <strain evidence="5">cv. Red5</strain>
    </source>
</reference>
<name>A0A2R6Q784_ACTCC</name>
<organism evidence="4 5">
    <name type="scientific">Actinidia chinensis var. chinensis</name>
    <name type="common">Chinese soft-hair kiwi</name>
    <dbReference type="NCBI Taxonomy" id="1590841"/>
    <lineage>
        <taxon>Eukaryota</taxon>
        <taxon>Viridiplantae</taxon>
        <taxon>Streptophyta</taxon>
        <taxon>Embryophyta</taxon>
        <taxon>Tracheophyta</taxon>
        <taxon>Spermatophyta</taxon>
        <taxon>Magnoliopsida</taxon>
        <taxon>eudicotyledons</taxon>
        <taxon>Gunneridae</taxon>
        <taxon>Pentapetalae</taxon>
        <taxon>asterids</taxon>
        <taxon>Ericales</taxon>
        <taxon>Actinidiaceae</taxon>
        <taxon>Actinidia</taxon>
    </lineage>
</organism>
<dbReference type="OMA" id="CANAKYT"/>
<dbReference type="PANTHER" id="PTHR11697:SF230">
    <property type="entry name" value="ZINC FINGER, MYM DOMAIN CONTAINING 1"/>
    <property type="match status" value="1"/>
</dbReference>
<dbReference type="AlphaFoldDB" id="A0A2R6Q784"/>
<evidence type="ECO:0000313" key="4">
    <source>
        <dbReference type="EMBL" id="PSS03138.1"/>
    </source>
</evidence>
<dbReference type="Gramene" id="PSS03138">
    <property type="protein sequence ID" value="PSS03138"/>
    <property type="gene ID" value="CEY00_Acc21521"/>
</dbReference>
<keyword evidence="1" id="KW-0472">Membrane</keyword>
<dbReference type="OrthoDB" id="118159at2759"/>
<proteinExistence type="predicted"/>
<evidence type="ECO:0000259" key="2">
    <source>
        <dbReference type="Pfam" id="PF05699"/>
    </source>
</evidence>
<dbReference type="FunCoup" id="A0A2R6Q784">
    <property type="interactions" value="2204"/>
</dbReference>
<sequence>MEKYFKRKSVVHMSHIQEDNTSPLKQSRVEINLADLTADLLNQKQHIETVFVKQSDQARMEYRTRLNASIDCVRFLLRQGLAFHGHDESESSSSQGNFLELLKFLAEHNEDVKSVTLNNAPQNLKLAAPEIQKDIVSVAASETINVIIKDIGDALFSILIDEARDISIKEQIAVVIRYVNKEGHVIERFLGIEHVTNTSALTLKKAVEDLFCRYGLSISRLRGQGYDGVNNMQGELNGLKALILKENPCAYYVHCFAHQLQLALVAVAKNHDQIALLFNLVSNVVNVVGASCKRRDILKEKQASKVVEALNKGILSSGQGLNQETNLKCVGDTRWESHYDTLISLINMFSAVIDVLEMISEDGSNFEQRAEANILLHSIQSFRFVFNLHLMRTILGITNELSQALQRKDQDIVNAMTFVQVSKRRLQMMRESGWSDLLASVSIFCEKHEIDVPDMNDMFITRGRRRCKAQEMTNLHHYRVELLYTVIDMQMQELNARFTESNIELLLCVACLSPSDSFSSFDKKKMVRLAKLYPKEFSSVELLLLHDQLDTYIVDMRSSNDFSRLNGISDLAKKMVETGRNKVYPLVYLLLTLALILPVATATVERVFSAMNIVKNRLRNGMGDEWMKNSLIVYIEKDIFDCIDNETIMQNFQKMKTRRGQL</sequence>
<feature type="domain" description="DUF4371" evidence="3">
    <location>
        <begin position="37"/>
        <end position="238"/>
    </location>
</feature>
<keyword evidence="1" id="KW-1133">Transmembrane helix</keyword>